<dbReference type="SMART" id="SM00422">
    <property type="entry name" value="HTH_MERR"/>
    <property type="match status" value="1"/>
</dbReference>
<dbReference type="PANTHER" id="PTHR30204:SF97">
    <property type="entry name" value="MERR FAMILY REGULATORY PROTEIN"/>
    <property type="match status" value="1"/>
</dbReference>
<dbReference type="OrthoDB" id="7849865at2"/>
<dbReference type="PANTHER" id="PTHR30204">
    <property type="entry name" value="REDOX-CYCLING DRUG-SENSING TRANSCRIPTIONAL ACTIVATOR SOXR"/>
    <property type="match status" value="1"/>
</dbReference>
<dbReference type="InterPro" id="IPR047057">
    <property type="entry name" value="MerR_fam"/>
</dbReference>
<dbReference type="CDD" id="cd01107">
    <property type="entry name" value="HTH_BmrR"/>
    <property type="match status" value="1"/>
</dbReference>
<dbReference type="Proteomes" id="UP000305778">
    <property type="component" value="Unassembled WGS sequence"/>
</dbReference>
<protein>
    <submittedName>
        <fullName evidence="3">MerR family transcriptional regulator</fullName>
    </submittedName>
</protein>
<comment type="caution">
    <text evidence="3">The sequence shown here is derived from an EMBL/GenBank/DDBJ whole genome shotgun (WGS) entry which is preliminary data.</text>
</comment>
<dbReference type="InterPro" id="IPR009061">
    <property type="entry name" value="DNA-bd_dom_put_sf"/>
</dbReference>
<accession>A0A4U0RIX4</accession>
<dbReference type="SUPFAM" id="SSF46955">
    <property type="entry name" value="Putative DNA-binding domain"/>
    <property type="match status" value="1"/>
</dbReference>
<dbReference type="InterPro" id="IPR011256">
    <property type="entry name" value="Reg_factor_effector_dom_sf"/>
</dbReference>
<proteinExistence type="predicted"/>
<dbReference type="InterPro" id="IPR000551">
    <property type="entry name" value="MerR-type_HTH_dom"/>
</dbReference>
<evidence type="ECO:0000256" key="1">
    <source>
        <dbReference type="ARBA" id="ARBA00023125"/>
    </source>
</evidence>
<dbReference type="SUPFAM" id="SSF55136">
    <property type="entry name" value="Probable bacterial effector-binding domain"/>
    <property type="match status" value="1"/>
</dbReference>
<dbReference type="SMART" id="SM00871">
    <property type="entry name" value="AraC_E_bind"/>
    <property type="match status" value="1"/>
</dbReference>
<dbReference type="RefSeq" id="WP_136730940.1">
    <property type="nucleotide sequence ID" value="NZ_SUMC01000180.1"/>
</dbReference>
<gene>
    <name evidence="3" type="ORF">FCI23_52050</name>
</gene>
<dbReference type="PROSITE" id="PS50937">
    <property type="entry name" value="HTH_MERR_2"/>
    <property type="match status" value="1"/>
</dbReference>
<dbReference type="InterPro" id="IPR010499">
    <property type="entry name" value="AraC_E-bd"/>
</dbReference>
<name>A0A4U0RIX4_9ACTN</name>
<organism evidence="3 4">
    <name type="scientific">Actinacidiphila oryziradicis</name>
    <dbReference type="NCBI Taxonomy" id="2571141"/>
    <lineage>
        <taxon>Bacteria</taxon>
        <taxon>Bacillati</taxon>
        <taxon>Actinomycetota</taxon>
        <taxon>Actinomycetes</taxon>
        <taxon>Kitasatosporales</taxon>
        <taxon>Streptomycetaceae</taxon>
        <taxon>Actinacidiphila</taxon>
    </lineage>
</organism>
<keyword evidence="1" id="KW-0238">DNA-binding</keyword>
<dbReference type="GO" id="GO:0003700">
    <property type="term" value="F:DNA-binding transcription factor activity"/>
    <property type="evidence" value="ECO:0007669"/>
    <property type="project" value="InterPro"/>
</dbReference>
<evidence type="ECO:0000313" key="3">
    <source>
        <dbReference type="EMBL" id="TJZ95641.1"/>
    </source>
</evidence>
<sequence>MVALLSIGEFSRLTHVSVKALRHYHDLELLSPVRIDPDSGYRFYATAQAPKAQLIRRFRDLGMPLDQVKVVLTATDPTVRDEVIAEHLRSMERQLEQTQTAVASLRQLLEGGGPSPLNVVFHTPAACRAVMASARVAWDEVFEWLPDTFADLRRQIGSDADLRGGPDGAFYSAELFESHIGEVTAFIPLSASAGLAGDPLPEGPIAVALHHGPLRELDRTYAALGSFVAEQGLGSLTRTAIRENYLVSLRDTKNEHGLVTEVCWPVLSTRGERES</sequence>
<evidence type="ECO:0000313" key="4">
    <source>
        <dbReference type="Proteomes" id="UP000305778"/>
    </source>
</evidence>
<dbReference type="EMBL" id="SUMC01000180">
    <property type="protein sequence ID" value="TJZ95641.1"/>
    <property type="molecule type" value="Genomic_DNA"/>
</dbReference>
<dbReference type="Pfam" id="PF06445">
    <property type="entry name" value="GyrI-like"/>
    <property type="match status" value="1"/>
</dbReference>
<dbReference type="AlphaFoldDB" id="A0A4U0RIX4"/>
<evidence type="ECO:0000259" key="2">
    <source>
        <dbReference type="PROSITE" id="PS50937"/>
    </source>
</evidence>
<feature type="domain" description="HTH merR-type" evidence="2">
    <location>
        <begin position="4"/>
        <end position="74"/>
    </location>
</feature>
<dbReference type="Gene3D" id="3.20.80.10">
    <property type="entry name" value="Regulatory factor, effector binding domain"/>
    <property type="match status" value="1"/>
</dbReference>
<keyword evidence="4" id="KW-1185">Reference proteome</keyword>
<dbReference type="Gene3D" id="1.10.1660.10">
    <property type="match status" value="1"/>
</dbReference>
<dbReference type="Pfam" id="PF13411">
    <property type="entry name" value="MerR_1"/>
    <property type="match status" value="1"/>
</dbReference>
<dbReference type="GO" id="GO:0003677">
    <property type="term" value="F:DNA binding"/>
    <property type="evidence" value="ECO:0007669"/>
    <property type="project" value="UniProtKB-KW"/>
</dbReference>
<dbReference type="InterPro" id="IPR029442">
    <property type="entry name" value="GyrI-like"/>
</dbReference>
<reference evidence="3 4" key="1">
    <citation type="submission" date="2019-04" db="EMBL/GenBank/DDBJ databases">
        <title>Streptomyces oryziradicis sp. nov., a novel actinomycete isolated from rhizosphere soil of rice (Oryza sativa L.).</title>
        <authorList>
            <person name="Li C."/>
        </authorList>
    </citation>
    <scope>NUCLEOTIDE SEQUENCE [LARGE SCALE GENOMIC DNA]</scope>
    <source>
        <strain evidence="3 4">NEAU-C40</strain>
    </source>
</reference>